<dbReference type="OrthoDB" id="2065786at2"/>
<gene>
    <name evidence="1" type="ORF">KGMB03357_09630</name>
</gene>
<keyword evidence="2" id="KW-1185">Reference proteome</keyword>
<accession>A0A401LCV7</accession>
<organism evidence="1 2">
    <name type="scientific">Anaerotignum faecicola</name>
    <dbReference type="NCBI Taxonomy" id="2358141"/>
    <lineage>
        <taxon>Bacteria</taxon>
        <taxon>Bacillati</taxon>
        <taxon>Bacillota</taxon>
        <taxon>Clostridia</taxon>
        <taxon>Lachnospirales</taxon>
        <taxon>Anaerotignaceae</taxon>
        <taxon>Anaerotignum</taxon>
    </lineage>
</organism>
<comment type="caution">
    <text evidence="1">The sequence shown here is derived from an EMBL/GenBank/DDBJ whole genome shotgun (WGS) entry which is preliminary data.</text>
</comment>
<sequence>MESARVRFLEEGEEPVLPKWTKLLPQRWRQRKTVDTYPYTLTRVDGVLTGILQAERTAVLTADWRRGAVRLLAALEEAGAAIIVPPAEGEFPRERLPFAEGRRLAQLFAFAGAAEALRRQGRNPEESAFLLAGGEPHIWGRVLSSLGNEVNRLAIFTQEPETAEGVVQRLYAERGLMAEVFSSPKNAALGAADVVLSCGMEQRAYEHILKRGCIWLDFAGNRPVLRRLRSLRPDISAAEGFFFRMAAEGGEQMEGRLAEARAYLGCAAFREGFSAEDWDGERLFSALQEKGFSVSGFSAFGKRVKIKLYPDKKP</sequence>
<protein>
    <submittedName>
        <fullName evidence="1">Uncharacterized protein</fullName>
    </submittedName>
</protein>
<proteinExistence type="predicted"/>
<dbReference type="Proteomes" id="UP000287361">
    <property type="component" value="Unassembled WGS sequence"/>
</dbReference>
<evidence type="ECO:0000313" key="1">
    <source>
        <dbReference type="EMBL" id="GCB29302.1"/>
    </source>
</evidence>
<dbReference type="AlphaFoldDB" id="A0A401LCV7"/>
<dbReference type="EMBL" id="BHVZ01000001">
    <property type="protein sequence ID" value="GCB29302.1"/>
    <property type="molecule type" value="Genomic_DNA"/>
</dbReference>
<reference evidence="1 2" key="1">
    <citation type="submission" date="2018-10" db="EMBL/GenBank/DDBJ databases">
        <title>Draft Genome Sequence of Anaerotignum sp. KCTC 15736.</title>
        <authorList>
            <person name="Choi S.H."/>
            <person name="Kim J.S."/>
            <person name="Kang S.W."/>
            <person name="Lee J.S."/>
            <person name="Park S.H."/>
        </authorList>
    </citation>
    <scope>NUCLEOTIDE SEQUENCE [LARGE SCALE GENOMIC DNA]</scope>
    <source>
        <strain evidence="1 2">KCTC 15736</strain>
    </source>
</reference>
<evidence type="ECO:0000313" key="2">
    <source>
        <dbReference type="Proteomes" id="UP000287361"/>
    </source>
</evidence>
<name>A0A401LCV7_9FIRM</name>